<protein>
    <recommendedName>
        <fullName evidence="3">Restriction endonuclease domain-containing protein</fullName>
    </recommendedName>
</protein>
<evidence type="ECO:0008006" key="3">
    <source>
        <dbReference type="Google" id="ProtNLM"/>
    </source>
</evidence>
<accession>A0ABV6M698</accession>
<dbReference type="Proteomes" id="UP001589867">
    <property type="component" value="Unassembled WGS sequence"/>
</dbReference>
<reference evidence="1 2" key="1">
    <citation type="submission" date="2024-09" db="EMBL/GenBank/DDBJ databases">
        <authorList>
            <person name="Sun Q."/>
            <person name="Mori K."/>
        </authorList>
    </citation>
    <scope>NUCLEOTIDE SEQUENCE [LARGE SCALE GENOMIC DNA]</scope>
    <source>
        <strain evidence="1 2">TBRC 3947</strain>
    </source>
</reference>
<keyword evidence="2" id="KW-1185">Reference proteome</keyword>
<name>A0ABV6M698_9ACTN</name>
<evidence type="ECO:0000313" key="1">
    <source>
        <dbReference type="EMBL" id="MFC0530231.1"/>
    </source>
</evidence>
<proteinExistence type="predicted"/>
<organism evidence="1 2">
    <name type="scientific">Phytohabitans kaempferiae</name>
    <dbReference type="NCBI Taxonomy" id="1620943"/>
    <lineage>
        <taxon>Bacteria</taxon>
        <taxon>Bacillati</taxon>
        <taxon>Actinomycetota</taxon>
        <taxon>Actinomycetes</taxon>
        <taxon>Micromonosporales</taxon>
        <taxon>Micromonosporaceae</taxon>
    </lineage>
</organism>
<comment type="caution">
    <text evidence="1">The sequence shown here is derived from an EMBL/GenBank/DDBJ whole genome shotgun (WGS) entry which is preliminary data.</text>
</comment>
<dbReference type="Gene3D" id="3.90.1570.10">
    <property type="entry name" value="tt1808, chain A"/>
    <property type="match status" value="1"/>
</dbReference>
<dbReference type="EMBL" id="JBHLUH010000041">
    <property type="protein sequence ID" value="MFC0530231.1"/>
    <property type="molecule type" value="Genomic_DNA"/>
</dbReference>
<dbReference type="InterPro" id="IPR012296">
    <property type="entry name" value="Nuclease_put_TT1808"/>
</dbReference>
<gene>
    <name evidence="1" type="ORF">ACFFIA_21440</name>
</gene>
<dbReference type="RefSeq" id="WP_377253380.1">
    <property type="nucleotide sequence ID" value="NZ_JBHLUH010000041.1"/>
</dbReference>
<sequence>MAQPASFDWLAKVNNRPWTAQLAMELLPGNNGPKIEVFRGSVVVTPHAGFDHQAIERELAYPLHRAARRAGLWCYAELVEAE</sequence>
<evidence type="ECO:0000313" key="2">
    <source>
        <dbReference type="Proteomes" id="UP001589867"/>
    </source>
</evidence>